<evidence type="ECO:0000313" key="3">
    <source>
        <dbReference type="EMBL" id="MBB4704991.1"/>
    </source>
</evidence>
<feature type="region of interest" description="Disordered" evidence="2">
    <location>
        <begin position="1"/>
        <end position="35"/>
    </location>
</feature>
<protein>
    <submittedName>
        <fullName evidence="3">Molecular chaperone GrpE (Heat shock protein)</fullName>
    </submittedName>
</protein>
<keyword evidence="4" id="KW-1185">Reference proteome</keyword>
<dbReference type="GO" id="GO:0051087">
    <property type="term" value="F:protein-folding chaperone binding"/>
    <property type="evidence" value="ECO:0007669"/>
    <property type="project" value="InterPro"/>
</dbReference>
<evidence type="ECO:0000313" key="4">
    <source>
        <dbReference type="Proteomes" id="UP000542210"/>
    </source>
</evidence>
<keyword evidence="1" id="KW-0143">Chaperone</keyword>
<dbReference type="GO" id="GO:0000774">
    <property type="term" value="F:adenyl-nucleotide exchange factor activity"/>
    <property type="evidence" value="ECO:0007669"/>
    <property type="project" value="InterPro"/>
</dbReference>
<evidence type="ECO:0000256" key="1">
    <source>
        <dbReference type="ARBA" id="ARBA00023186"/>
    </source>
</evidence>
<feature type="compositionally biased region" description="Basic and acidic residues" evidence="2">
    <location>
        <begin position="223"/>
        <end position="253"/>
    </location>
</feature>
<dbReference type="EMBL" id="JACHND010000001">
    <property type="protein sequence ID" value="MBB4704991.1"/>
    <property type="molecule type" value="Genomic_DNA"/>
</dbReference>
<dbReference type="InterPro" id="IPR009012">
    <property type="entry name" value="GrpE_head"/>
</dbReference>
<feature type="region of interest" description="Disordered" evidence="2">
    <location>
        <begin position="190"/>
        <end position="253"/>
    </location>
</feature>
<proteinExistence type="predicted"/>
<organism evidence="3 4">
    <name type="scientific">Sphaerisporangium siamense</name>
    <dbReference type="NCBI Taxonomy" id="795645"/>
    <lineage>
        <taxon>Bacteria</taxon>
        <taxon>Bacillati</taxon>
        <taxon>Actinomycetota</taxon>
        <taxon>Actinomycetes</taxon>
        <taxon>Streptosporangiales</taxon>
        <taxon>Streptosporangiaceae</taxon>
        <taxon>Sphaerisporangium</taxon>
    </lineage>
</organism>
<comment type="caution">
    <text evidence="3">The sequence shown here is derived from an EMBL/GenBank/DDBJ whole genome shotgun (WGS) entry which is preliminary data.</text>
</comment>
<sequence>MPPPEPRVTTAATSADGTGPDAAAGAEVTEPARQIEELTRRLDALTETLRRDHERAAHREQVIDRLHAENQQLRHGILQEALAPVRTALYRLHDTATRVAARWRSDDPPSPEFAGPLLAAMADEVAEVLGRAGAERLSVRPGDAYDPALHRPAGTSAVPAAEDGTVVEVLADGFTTGDRVLRKASVIIGRASEGEDGDPAPEEDSAGADGAETADAPSDDDGGDGRDDTDGRDTDRRDGGDAEEDSGKEKESE</sequence>
<dbReference type="Gene3D" id="2.30.22.10">
    <property type="entry name" value="Head domain of nucleotide exchange factor GrpE"/>
    <property type="match status" value="1"/>
</dbReference>
<feature type="compositionally biased region" description="Low complexity" evidence="2">
    <location>
        <begin position="9"/>
        <end position="26"/>
    </location>
</feature>
<keyword evidence="3" id="KW-0346">Stress response</keyword>
<dbReference type="GO" id="GO:0042803">
    <property type="term" value="F:protein homodimerization activity"/>
    <property type="evidence" value="ECO:0007669"/>
    <property type="project" value="InterPro"/>
</dbReference>
<gene>
    <name evidence="3" type="ORF">BJ982_006535</name>
</gene>
<dbReference type="RefSeq" id="WP_239122848.1">
    <property type="nucleotide sequence ID" value="NZ_BOOV01000006.1"/>
</dbReference>
<dbReference type="Proteomes" id="UP000542210">
    <property type="component" value="Unassembled WGS sequence"/>
</dbReference>
<dbReference type="AlphaFoldDB" id="A0A7W7DFX3"/>
<accession>A0A7W7DFX3</accession>
<dbReference type="SUPFAM" id="SSF51064">
    <property type="entry name" value="Head domain of nucleotide exchange factor GrpE"/>
    <property type="match status" value="1"/>
</dbReference>
<reference evidence="3 4" key="1">
    <citation type="submission" date="2020-08" db="EMBL/GenBank/DDBJ databases">
        <title>Sequencing the genomes of 1000 actinobacteria strains.</title>
        <authorList>
            <person name="Klenk H.-P."/>
        </authorList>
    </citation>
    <scope>NUCLEOTIDE SEQUENCE [LARGE SCALE GENOMIC DNA]</scope>
    <source>
        <strain evidence="3 4">DSM 45784</strain>
    </source>
</reference>
<name>A0A7W7DFX3_9ACTN</name>
<dbReference type="PRINTS" id="PR00773">
    <property type="entry name" value="GRPEPROTEIN"/>
</dbReference>
<dbReference type="InterPro" id="IPR000740">
    <property type="entry name" value="GrpE"/>
</dbReference>
<evidence type="ECO:0000256" key="2">
    <source>
        <dbReference type="SAM" id="MobiDB-lite"/>
    </source>
</evidence>
<feature type="compositionally biased region" description="Acidic residues" evidence="2">
    <location>
        <begin position="194"/>
        <end position="206"/>
    </location>
</feature>
<dbReference type="GO" id="GO:0006457">
    <property type="term" value="P:protein folding"/>
    <property type="evidence" value="ECO:0007669"/>
    <property type="project" value="InterPro"/>
</dbReference>
<dbReference type="Pfam" id="PF01025">
    <property type="entry name" value="GrpE"/>
    <property type="match status" value="1"/>
</dbReference>